<name>A0A8J6XAR0_9CYAN</name>
<evidence type="ECO:0000313" key="2">
    <source>
        <dbReference type="Proteomes" id="UP000629098"/>
    </source>
</evidence>
<comment type="caution">
    <text evidence="1">The sequence shown here is derived from an EMBL/GenBank/DDBJ whole genome shotgun (WGS) entry which is preliminary data.</text>
</comment>
<dbReference type="AlphaFoldDB" id="A0A8J6XAR0"/>
<dbReference type="EMBL" id="JACXAE010000025">
    <property type="protein sequence ID" value="MBD2771455.1"/>
    <property type="molecule type" value="Genomic_DNA"/>
</dbReference>
<reference evidence="1" key="1">
    <citation type="submission" date="2020-09" db="EMBL/GenBank/DDBJ databases">
        <title>Iningainema tapete sp. nov. (Scytonemataceae, Cyanobacteria) from greenhouses in central Florida (USA) produces two types of nodularin with biosynthetic potential for microcystin-LR and anabaenopeptins.</title>
        <authorList>
            <person name="Berthold D.E."/>
            <person name="Lefler F.W."/>
            <person name="Huang I.-S."/>
            <person name="Abdulla H."/>
            <person name="Zimba P.V."/>
            <person name="Laughinghouse H.D. IV."/>
        </authorList>
    </citation>
    <scope>NUCLEOTIDE SEQUENCE</scope>
    <source>
        <strain evidence="1">BLCCT55</strain>
    </source>
</reference>
<dbReference type="RefSeq" id="WP_190825750.1">
    <property type="nucleotide sequence ID" value="NZ_CAWPPI010000025.1"/>
</dbReference>
<proteinExistence type="predicted"/>
<protein>
    <submittedName>
        <fullName evidence="1">Uncharacterized protein</fullName>
    </submittedName>
</protein>
<gene>
    <name evidence="1" type="ORF">ICL16_04845</name>
</gene>
<sequence>MSESYQIFILIPNGIQAERAVYDTHKIVSKMGGVLDEDSMLILNETETSEPDPEYITEPSEALATLAQWSTYGAIAYSMPEFVITIAYKGIPDQKLIQAIKISIMERAFERGGDEIKNKYVELAQKLHDQFQANRTIMDWGLEYKGFSWREEIERLNRGAFIGQYAIVDLKDMTGANRQPIKIS</sequence>
<dbReference type="Proteomes" id="UP000629098">
    <property type="component" value="Unassembled WGS sequence"/>
</dbReference>
<keyword evidence="2" id="KW-1185">Reference proteome</keyword>
<evidence type="ECO:0000313" key="1">
    <source>
        <dbReference type="EMBL" id="MBD2771455.1"/>
    </source>
</evidence>
<organism evidence="1 2">
    <name type="scientific">Iningainema tapete BLCC-T55</name>
    <dbReference type="NCBI Taxonomy" id="2748662"/>
    <lineage>
        <taxon>Bacteria</taxon>
        <taxon>Bacillati</taxon>
        <taxon>Cyanobacteriota</taxon>
        <taxon>Cyanophyceae</taxon>
        <taxon>Nostocales</taxon>
        <taxon>Scytonemataceae</taxon>
        <taxon>Iningainema tapete</taxon>
    </lineage>
</organism>
<accession>A0A8J6XAR0</accession>